<reference evidence="1 2" key="1">
    <citation type="submission" date="2024-02" db="EMBL/GenBank/DDBJ databases">
        <authorList>
            <person name="Chen Y."/>
            <person name="Shah S."/>
            <person name="Dougan E. K."/>
            <person name="Thang M."/>
            <person name="Chan C."/>
        </authorList>
    </citation>
    <scope>NUCLEOTIDE SEQUENCE [LARGE SCALE GENOMIC DNA]</scope>
</reference>
<organism evidence="1 2">
    <name type="scientific">Durusdinium trenchii</name>
    <dbReference type="NCBI Taxonomy" id="1381693"/>
    <lineage>
        <taxon>Eukaryota</taxon>
        <taxon>Sar</taxon>
        <taxon>Alveolata</taxon>
        <taxon>Dinophyceae</taxon>
        <taxon>Suessiales</taxon>
        <taxon>Symbiodiniaceae</taxon>
        <taxon>Durusdinium</taxon>
    </lineage>
</organism>
<dbReference type="InterPro" id="IPR043129">
    <property type="entry name" value="ATPase_NBD"/>
</dbReference>
<comment type="caution">
    <text evidence="1">The sequence shown here is derived from an EMBL/GenBank/DDBJ whole genome shotgun (WGS) entry which is preliminary data.</text>
</comment>
<evidence type="ECO:0000313" key="2">
    <source>
        <dbReference type="Proteomes" id="UP001642464"/>
    </source>
</evidence>
<dbReference type="GO" id="GO:0016301">
    <property type="term" value="F:kinase activity"/>
    <property type="evidence" value="ECO:0007669"/>
    <property type="project" value="UniProtKB-KW"/>
</dbReference>
<keyword evidence="2" id="KW-1185">Reference proteome</keyword>
<dbReference type="SUPFAM" id="SSF53067">
    <property type="entry name" value="Actin-like ATPase domain"/>
    <property type="match status" value="1"/>
</dbReference>
<dbReference type="PANTHER" id="PTHR12280">
    <property type="entry name" value="PANTOTHENATE KINASE"/>
    <property type="match status" value="1"/>
</dbReference>
<dbReference type="InterPro" id="IPR004567">
    <property type="entry name" value="Type_II_PanK"/>
</dbReference>
<dbReference type="Proteomes" id="UP001642464">
    <property type="component" value="Unassembled WGS sequence"/>
</dbReference>
<keyword evidence="1" id="KW-0418">Kinase</keyword>
<accession>A0ABP0ISN9</accession>
<dbReference type="Gene3D" id="3.30.420.40">
    <property type="match status" value="1"/>
</dbReference>
<dbReference type="EMBL" id="CAXAMM010004669">
    <property type="protein sequence ID" value="CAK9004454.1"/>
    <property type="molecule type" value="Genomic_DNA"/>
</dbReference>
<gene>
    <name evidence="1" type="ORF">SCF082_LOCUS8190</name>
</gene>
<proteinExistence type="predicted"/>
<name>A0ABP0ISN9_9DINO</name>
<dbReference type="Pfam" id="PF03630">
    <property type="entry name" value="Fumble"/>
    <property type="match status" value="1"/>
</dbReference>
<sequence length="515" mass="54707">MGQSQSDEHSEASSTSTLEDEYASLNTTELQALAVQRGLPVPVAAERALLLPLLRSYDIGRRVGSGGMCSRTVSHESDPLAGRGSSKQVCSSVLSVLQKIRDAPGHMGCDIGGSLAKMVMAFPEDQAEQAEIFPEKFGTSGRCHRHLQMTLKNADQSFLLTFLSGATSQLEEAVAHLGDCRRQASEGHLVRLAQLRGSAERERSPMSPGRESEDSEGRPFARTFSSWSDEVFTSSNKAHRRMATAGGGACKFAPLFRDALRVELEPVREMRAMVDGFLLLAPSASLGTDSTGGSNELSHQDIFTINEDGTTVSRPWPEPLFPLILVIMGTGVSVLRVNSAQCGDFVRVGGTACGGGTFLGLARLLTSATSFEEALEMASWGDASNADKLVSDIYGEEGCSTLGLPGNLTASNFGKLGESVEGCCENDLARSLLQMVTQQSVLLASAHARLAGCINRVFFAGGFVDEKNVIARKSIALNFRNLGGCAYFLRHSDFLGALGSLQGALRAAGGDASPK</sequence>
<evidence type="ECO:0000313" key="1">
    <source>
        <dbReference type="EMBL" id="CAK9004454.1"/>
    </source>
</evidence>
<keyword evidence="1" id="KW-0808">Transferase</keyword>
<dbReference type="Gene3D" id="3.30.420.510">
    <property type="match status" value="1"/>
</dbReference>
<dbReference type="CDD" id="cd24086">
    <property type="entry name" value="ASKHA_NBD_PanK-II_euk"/>
    <property type="match status" value="1"/>
</dbReference>
<dbReference type="PANTHER" id="PTHR12280:SF20">
    <property type="entry name" value="4'-PHOSPHOPANTETHEINE PHOSPHATASE"/>
    <property type="match status" value="1"/>
</dbReference>
<protein>
    <submittedName>
        <fullName evidence="1">4'-phosphopantetheine phosphatase (Inactive pantothenic acid kinase 4) (HPanK4)</fullName>
    </submittedName>
</protein>